<protein>
    <recommendedName>
        <fullName evidence="2">RNase H type-1 domain-containing protein</fullName>
    </recommendedName>
</protein>
<dbReference type="InterPro" id="IPR036397">
    <property type="entry name" value="RNaseH_sf"/>
</dbReference>
<dbReference type="GO" id="GO:0003676">
    <property type="term" value="F:nucleic acid binding"/>
    <property type="evidence" value="ECO:0007669"/>
    <property type="project" value="InterPro"/>
</dbReference>
<dbReference type="EMBL" id="JABEZW010000010">
    <property type="protein sequence ID" value="MBA0777742.1"/>
    <property type="molecule type" value="Genomic_DNA"/>
</dbReference>
<reference evidence="3 4" key="1">
    <citation type="journal article" date="2019" name="Genome Biol. Evol.">
        <title>Insights into the evolution of the New World diploid cottons (Gossypium, subgenus Houzingenia) based on genome sequencing.</title>
        <authorList>
            <person name="Grover C.E."/>
            <person name="Arick M.A. 2nd"/>
            <person name="Thrash A."/>
            <person name="Conover J.L."/>
            <person name="Sanders W.S."/>
            <person name="Peterson D.G."/>
            <person name="Frelichowski J.E."/>
            <person name="Scheffler J.A."/>
            <person name="Scheffler B.E."/>
            <person name="Wendel J.F."/>
        </authorList>
    </citation>
    <scope>NUCLEOTIDE SEQUENCE [LARGE SCALE GENOMIC DNA]</scope>
    <source>
        <strain evidence="3">8</strain>
        <tissue evidence="3">Leaf</tissue>
    </source>
</reference>
<dbReference type="AlphaFoldDB" id="A0A7J9EXH1"/>
<dbReference type="PANTHER" id="PTHR47074">
    <property type="entry name" value="BNAC02G40300D PROTEIN"/>
    <property type="match status" value="1"/>
</dbReference>
<evidence type="ECO:0000256" key="1">
    <source>
        <dbReference type="SAM" id="MobiDB-lite"/>
    </source>
</evidence>
<dbReference type="InterPro" id="IPR044730">
    <property type="entry name" value="RNase_H-like_dom_plant"/>
</dbReference>
<evidence type="ECO:0000313" key="3">
    <source>
        <dbReference type="EMBL" id="MBA0777742.1"/>
    </source>
</evidence>
<dbReference type="InterPro" id="IPR052929">
    <property type="entry name" value="RNase_H-like_EbsB-rel"/>
</dbReference>
<dbReference type="GO" id="GO:0004523">
    <property type="term" value="F:RNA-DNA hybrid ribonuclease activity"/>
    <property type="evidence" value="ECO:0007669"/>
    <property type="project" value="InterPro"/>
</dbReference>
<evidence type="ECO:0000313" key="4">
    <source>
        <dbReference type="Proteomes" id="UP000593568"/>
    </source>
</evidence>
<evidence type="ECO:0000259" key="2">
    <source>
        <dbReference type="Pfam" id="PF13456"/>
    </source>
</evidence>
<feature type="region of interest" description="Disordered" evidence="1">
    <location>
        <begin position="1"/>
        <end position="83"/>
    </location>
</feature>
<comment type="caution">
    <text evidence="3">The sequence shown here is derived from an EMBL/GenBank/DDBJ whole genome shotgun (WGS) entry which is preliminary data.</text>
</comment>
<name>A0A7J9EXH1_9ROSI</name>
<dbReference type="Gene3D" id="3.30.420.10">
    <property type="entry name" value="Ribonuclease H-like superfamily/Ribonuclease H"/>
    <property type="match status" value="1"/>
</dbReference>
<feature type="compositionally biased region" description="Low complexity" evidence="1">
    <location>
        <begin position="48"/>
        <end position="69"/>
    </location>
</feature>
<gene>
    <name evidence="3" type="ORF">Gotri_005721</name>
</gene>
<dbReference type="PANTHER" id="PTHR47074:SF61">
    <property type="entry name" value="RNASE H TYPE-1 DOMAIN-CONTAINING PROTEIN"/>
    <property type="match status" value="1"/>
</dbReference>
<dbReference type="Pfam" id="PF13456">
    <property type="entry name" value="RVT_3"/>
    <property type="match status" value="1"/>
</dbReference>
<sequence length="211" mass="23014">MSSSGTMATFVPLVKRVPASTSPLGSSPSLSLSDTPPVEVGSAHETHSSSSLPTDDSFSGPTVLTTSSPLSPPLPSSSLPQTNTHTMVTRSKADIFKPKALSVEANQAIRFGEELGFLRSDIEGDALSVIKKIQSEEDDRSEIRAYILDAKRLKSNFISCRFRHAWRQMNKVAHLLAKEGLSMEEDTYLRNDLPRSVARAVEENRRDGRSA</sequence>
<dbReference type="Proteomes" id="UP000593568">
    <property type="component" value="Unassembled WGS sequence"/>
</dbReference>
<dbReference type="CDD" id="cd06222">
    <property type="entry name" value="RNase_H_like"/>
    <property type="match status" value="1"/>
</dbReference>
<proteinExistence type="predicted"/>
<dbReference type="InterPro" id="IPR002156">
    <property type="entry name" value="RNaseH_domain"/>
</dbReference>
<organism evidence="3 4">
    <name type="scientific">Gossypium trilobum</name>
    <dbReference type="NCBI Taxonomy" id="34281"/>
    <lineage>
        <taxon>Eukaryota</taxon>
        <taxon>Viridiplantae</taxon>
        <taxon>Streptophyta</taxon>
        <taxon>Embryophyta</taxon>
        <taxon>Tracheophyta</taxon>
        <taxon>Spermatophyta</taxon>
        <taxon>Magnoliopsida</taxon>
        <taxon>eudicotyledons</taxon>
        <taxon>Gunneridae</taxon>
        <taxon>Pentapetalae</taxon>
        <taxon>rosids</taxon>
        <taxon>malvids</taxon>
        <taxon>Malvales</taxon>
        <taxon>Malvaceae</taxon>
        <taxon>Malvoideae</taxon>
        <taxon>Gossypium</taxon>
    </lineage>
</organism>
<accession>A0A7J9EXH1</accession>
<feature type="compositionally biased region" description="Low complexity" evidence="1">
    <location>
        <begin position="18"/>
        <end position="37"/>
    </location>
</feature>
<keyword evidence="4" id="KW-1185">Reference proteome</keyword>
<feature type="domain" description="RNase H type-1" evidence="2">
    <location>
        <begin position="108"/>
        <end position="179"/>
    </location>
</feature>